<protein>
    <submittedName>
        <fullName evidence="1">Putative secreted protein</fullName>
    </submittedName>
</protein>
<name>A0A224Y3H7_9HEMI</name>
<sequence>MSQTFIVTFPLVIFLILKPTVGIISWLNWPEAITFTKVVLPEHCSPTKVSSISSFQNKLLNQSNIRLIRDIILKVLFYGQPEETGITLL</sequence>
<accession>A0A224Y3H7</accession>
<organism evidence="1">
    <name type="scientific">Panstrongylus lignarius</name>
    <dbReference type="NCBI Taxonomy" id="156445"/>
    <lineage>
        <taxon>Eukaryota</taxon>
        <taxon>Metazoa</taxon>
        <taxon>Ecdysozoa</taxon>
        <taxon>Arthropoda</taxon>
        <taxon>Hexapoda</taxon>
        <taxon>Insecta</taxon>
        <taxon>Pterygota</taxon>
        <taxon>Neoptera</taxon>
        <taxon>Paraneoptera</taxon>
        <taxon>Hemiptera</taxon>
        <taxon>Heteroptera</taxon>
        <taxon>Panheteroptera</taxon>
        <taxon>Cimicomorpha</taxon>
        <taxon>Reduviidae</taxon>
        <taxon>Triatominae</taxon>
        <taxon>Panstrongylus</taxon>
    </lineage>
</organism>
<dbReference type="EMBL" id="GFTR01001213">
    <property type="protein sequence ID" value="JAW15213.1"/>
    <property type="molecule type" value="Transcribed_RNA"/>
</dbReference>
<proteinExistence type="predicted"/>
<reference evidence="1" key="1">
    <citation type="journal article" date="2018" name="PLoS Negl. Trop. Dis.">
        <title>An insight into the salivary gland and fat body transcriptome of Panstrongylus lignarius (Hemiptera: Heteroptera), the main vector of Chagas disease in Peru.</title>
        <authorList>
            <person name="Nevoa J.C."/>
            <person name="Mendes M.T."/>
            <person name="da Silva M.V."/>
            <person name="Soares S.C."/>
            <person name="Oliveira C.J.F."/>
            <person name="Ribeiro J.M.C."/>
        </authorList>
    </citation>
    <scope>NUCLEOTIDE SEQUENCE</scope>
</reference>
<dbReference type="AlphaFoldDB" id="A0A224Y3H7"/>
<evidence type="ECO:0000313" key="1">
    <source>
        <dbReference type="EMBL" id="JAW15213.1"/>
    </source>
</evidence>